<comment type="caution">
    <text evidence="2">The sequence shown here is derived from an EMBL/GenBank/DDBJ whole genome shotgun (WGS) entry which is preliminary data.</text>
</comment>
<name>A0ABX1PBU4_9CYAN</name>
<evidence type="ECO:0000313" key="3">
    <source>
        <dbReference type="Proteomes" id="UP000718564"/>
    </source>
</evidence>
<evidence type="ECO:0000313" key="2">
    <source>
        <dbReference type="EMBL" id="NMG21247.1"/>
    </source>
</evidence>
<feature type="transmembrane region" description="Helical" evidence="1">
    <location>
        <begin position="7"/>
        <end position="24"/>
    </location>
</feature>
<dbReference type="RefSeq" id="WP_169156489.1">
    <property type="nucleotide sequence ID" value="NZ_CAWPJE010000140.1"/>
</dbReference>
<keyword evidence="1" id="KW-0812">Transmembrane</keyword>
<organism evidence="2 3">
    <name type="scientific">Brasilonema bromeliae SPC951</name>
    <dbReference type="NCBI Taxonomy" id="385972"/>
    <lineage>
        <taxon>Bacteria</taxon>
        <taxon>Bacillati</taxon>
        <taxon>Cyanobacteriota</taxon>
        <taxon>Cyanophyceae</taxon>
        <taxon>Nostocales</taxon>
        <taxon>Scytonemataceae</taxon>
        <taxon>Brasilonema</taxon>
        <taxon>Bromeliae group (in: Brasilonema)</taxon>
    </lineage>
</organism>
<protein>
    <recommendedName>
        <fullName evidence="4">SH3b domain-containing protein</fullName>
    </recommendedName>
</protein>
<dbReference type="Proteomes" id="UP000718564">
    <property type="component" value="Unassembled WGS sequence"/>
</dbReference>
<gene>
    <name evidence="2" type="ORF">DP116_18045</name>
</gene>
<proteinExistence type="predicted"/>
<sequence length="120" mass="13227">MNSQHSVLIIMLNIFAFTGVSLIASSPPTTRTCTINEKGGATPVILYLKPGAKEEEVKIKPVKVEPGHKVHPTNKPLQKAVYANETVDWINVKVDIEVEGWVRKDVVTEPCYKNTATSKV</sequence>
<keyword evidence="3" id="KW-1185">Reference proteome</keyword>
<keyword evidence="1" id="KW-1133">Transmembrane helix</keyword>
<evidence type="ECO:0000256" key="1">
    <source>
        <dbReference type="SAM" id="Phobius"/>
    </source>
</evidence>
<dbReference type="EMBL" id="QMEB01000147">
    <property type="protein sequence ID" value="NMG21247.1"/>
    <property type="molecule type" value="Genomic_DNA"/>
</dbReference>
<accession>A0ABX1PBU4</accession>
<keyword evidence="1" id="KW-0472">Membrane</keyword>
<evidence type="ECO:0008006" key="4">
    <source>
        <dbReference type="Google" id="ProtNLM"/>
    </source>
</evidence>
<reference evidence="2 3" key="1">
    <citation type="submission" date="2018-06" db="EMBL/GenBank/DDBJ databases">
        <title>Comparative genomics of Brasilonema spp. strains.</title>
        <authorList>
            <person name="Alvarenga D.O."/>
            <person name="Fiore M.F."/>
            <person name="Varani A.M."/>
        </authorList>
    </citation>
    <scope>NUCLEOTIDE SEQUENCE [LARGE SCALE GENOMIC DNA]</scope>
    <source>
        <strain evidence="2 3">SPC951</strain>
    </source>
</reference>